<dbReference type="AlphaFoldDB" id="A0A7J6NDX1"/>
<feature type="region of interest" description="Disordered" evidence="1">
    <location>
        <begin position="175"/>
        <end position="214"/>
    </location>
</feature>
<organism evidence="2 3">
    <name type="scientific">Perkinsus olseni</name>
    <name type="common">Perkinsus atlanticus</name>
    <dbReference type="NCBI Taxonomy" id="32597"/>
    <lineage>
        <taxon>Eukaryota</taxon>
        <taxon>Sar</taxon>
        <taxon>Alveolata</taxon>
        <taxon>Perkinsozoa</taxon>
        <taxon>Perkinsea</taxon>
        <taxon>Perkinsida</taxon>
        <taxon>Perkinsidae</taxon>
        <taxon>Perkinsus</taxon>
    </lineage>
</organism>
<dbReference type="EMBL" id="JABANO010040907">
    <property type="protein sequence ID" value="KAF4681680.1"/>
    <property type="molecule type" value="Genomic_DNA"/>
</dbReference>
<feature type="non-terminal residue" evidence="2">
    <location>
        <position position="214"/>
    </location>
</feature>
<reference evidence="2 3" key="1">
    <citation type="submission" date="2020-04" db="EMBL/GenBank/DDBJ databases">
        <title>Perkinsus olseni comparative genomics.</title>
        <authorList>
            <person name="Bogema D.R."/>
        </authorList>
    </citation>
    <scope>NUCLEOTIDE SEQUENCE [LARGE SCALE GENOMIC DNA]</scope>
    <source>
        <strain evidence="2 3">ATCC PRA-207</strain>
    </source>
</reference>
<comment type="caution">
    <text evidence="2">The sequence shown here is derived from an EMBL/GenBank/DDBJ whole genome shotgun (WGS) entry which is preliminary data.</text>
</comment>
<feature type="compositionally biased region" description="Acidic residues" evidence="1">
    <location>
        <begin position="175"/>
        <end position="189"/>
    </location>
</feature>
<protein>
    <submittedName>
        <fullName evidence="2">Uncharacterized protein</fullName>
    </submittedName>
</protein>
<evidence type="ECO:0000256" key="1">
    <source>
        <dbReference type="SAM" id="MobiDB-lite"/>
    </source>
</evidence>
<accession>A0A7J6NDX1</accession>
<sequence>ELLTAKPVPAVLLTLEWIAASDSALSVVVEALDGRLQQLLRASWLRTMVMQPSSFELVYAGMFRSTKALLFSVAIMNASLSLTALDDMSFLTGDLARALGLEADQLVLQTVVEKTDTRWWSMPAADNRRGAGLYADDGDEKSALASAEFAVALSGFLVVLACSVAAIRLRLLEDPAESDEDDEEGEEDIAVVVIEGPNEENKTLDGSDDVHREY</sequence>
<evidence type="ECO:0000313" key="2">
    <source>
        <dbReference type="EMBL" id="KAF4681680.1"/>
    </source>
</evidence>
<proteinExistence type="predicted"/>
<dbReference type="Proteomes" id="UP000553632">
    <property type="component" value="Unassembled WGS sequence"/>
</dbReference>
<keyword evidence="3" id="KW-1185">Reference proteome</keyword>
<evidence type="ECO:0000313" key="3">
    <source>
        <dbReference type="Proteomes" id="UP000553632"/>
    </source>
</evidence>
<name>A0A7J6NDX1_PEROL</name>
<gene>
    <name evidence="2" type="ORF">FOZ63_021966</name>
</gene>
<feature type="compositionally biased region" description="Basic and acidic residues" evidence="1">
    <location>
        <begin position="199"/>
        <end position="214"/>
    </location>
</feature>